<feature type="region of interest" description="Disordered" evidence="1">
    <location>
        <begin position="1"/>
        <end position="60"/>
    </location>
</feature>
<dbReference type="OrthoDB" id="8293787at2"/>
<evidence type="ECO:0000313" key="2">
    <source>
        <dbReference type="EMBL" id="AIC30607.1"/>
    </source>
</evidence>
<dbReference type="KEGG" id="rei:IE4771_PD00052"/>
<dbReference type="RefSeq" id="WP_040112014.1">
    <property type="nucleotide sequence ID" value="NZ_CP006990.1"/>
</dbReference>
<protein>
    <submittedName>
        <fullName evidence="2">Uncharacterized protein</fullName>
    </submittedName>
</protein>
<name>A0A060IA23_RHIET</name>
<dbReference type="Proteomes" id="UP000027180">
    <property type="component" value="Plasmid pRetIE4771d"/>
</dbReference>
<reference evidence="2 3" key="1">
    <citation type="submission" date="2013-12" db="EMBL/GenBank/DDBJ databases">
        <title>Complete genome sequence of Rhizobium etli bv. mimosae IE4771.</title>
        <authorList>
            <person name="Bustos P."/>
            <person name="Santamaria R.I."/>
            <person name="Lozano L."/>
            <person name="Ormeno-Orrillo E."/>
            <person name="Rogel M.A."/>
            <person name="Romero D."/>
            <person name="Cevallos M.A."/>
            <person name="Martinez-Romero E."/>
            <person name="Gonzalez V."/>
        </authorList>
    </citation>
    <scope>NUCLEOTIDE SEQUENCE [LARGE SCALE GENOMIC DNA]</scope>
    <source>
        <strain evidence="2 3">IE4771</strain>
        <plasmid evidence="3">Plasmid pRetIE4771d</plasmid>
    </source>
</reference>
<proteinExistence type="predicted"/>
<keyword evidence="2" id="KW-0614">Plasmid</keyword>
<accession>A0A060IA23</accession>
<dbReference type="AlphaFoldDB" id="A0A060IA23"/>
<dbReference type="EMBL" id="CP006990">
    <property type="protein sequence ID" value="AIC30607.1"/>
    <property type="molecule type" value="Genomic_DNA"/>
</dbReference>
<feature type="compositionally biased region" description="Basic and acidic residues" evidence="1">
    <location>
        <begin position="30"/>
        <end position="40"/>
    </location>
</feature>
<evidence type="ECO:0000256" key="1">
    <source>
        <dbReference type="SAM" id="MobiDB-lite"/>
    </source>
</evidence>
<evidence type="ECO:0000313" key="3">
    <source>
        <dbReference type="Proteomes" id="UP000027180"/>
    </source>
</evidence>
<organism evidence="2 3">
    <name type="scientific">Rhizobium etli bv. mimosae str. IE4771</name>
    <dbReference type="NCBI Taxonomy" id="1432050"/>
    <lineage>
        <taxon>Bacteria</taxon>
        <taxon>Pseudomonadati</taxon>
        <taxon>Pseudomonadota</taxon>
        <taxon>Alphaproteobacteria</taxon>
        <taxon>Hyphomicrobiales</taxon>
        <taxon>Rhizobiaceae</taxon>
        <taxon>Rhizobium/Agrobacterium group</taxon>
        <taxon>Rhizobium</taxon>
    </lineage>
</organism>
<gene>
    <name evidence="2" type="ORF">IE4771_PD00052</name>
</gene>
<feature type="compositionally biased region" description="Basic and acidic residues" evidence="1">
    <location>
        <begin position="1"/>
        <end position="20"/>
    </location>
</feature>
<dbReference type="HOGENOM" id="CLU_209839_0_0_5"/>
<geneLocation type="plasmid" evidence="2 3">
    <name>pRetIE4771d</name>
</geneLocation>
<sequence>MNEDKKAQADIEGTDKKPSEATRLPAAGPHAKDRLTDESKTPGAGSLPEKDEQSVLPGSG</sequence>